<dbReference type="InterPro" id="IPR050189">
    <property type="entry name" value="MFS_Efflux_Transporters"/>
</dbReference>
<evidence type="ECO:0000256" key="2">
    <source>
        <dbReference type="ARBA" id="ARBA00022475"/>
    </source>
</evidence>
<dbReference type="Pfam" id="PF07690">
    <property type="entry name" value="MFS_1"/>
    <property type="match status" value="1"/>
</dbReference>
<dbReference type="PROSITE" id="PS50850">
    <property type="entry name" value="MFS"/>
    <property type="match status" value="1"/>
</dbReference>
<dbReference type="Proteomes" id="UP000050544">
    <property type="component" value="Unassembled WGS sequence"/>
</dbReference>
<dbReference type="InterPro" id="IPR020846">
    <property type="entry name" value="MFS_dom"/>
</dbReference>
<feature type="transmembrane region" description="Helical" evidence="6">
    <location>
        <begin position="277"/>
        <end position="297"/>
    </location>
</feature>
<feature type="domain" description="Major facilitator superfamily (MFS) profile" evidence="7">
    <location>
        <begin position="11"/>
        <end position="392"/>
    </location>
</feature>
<dbReference type="OrthoDB" id="152712at2"/>
<dbReference type="SUPFAM" id="SSF103473">
    <property type="entry name" value="MFS general substrate transporter"/>
    <property type="match status" value="1"/>
</dbReference>
<evidence type="ECO:0000256" key="4">
    <source>
        <dbReference type="ARBA" id="ARBA00022989"/>
    </source>
</evidence>
<dbReference type="GO" id="GO:0005886">
    <property type="term" value="C:plasma membrane"/>
    <property type="evidence" value="ECO:0007669"/>
    <property type="project" value="UniProtKB-SubCell"/>
</dbReference>
<dbReference type="InterPro" id="IPR036259">
    <property type="entry name" value="MFS_trans_sf"/>
</dbReference>
<evidence type="ECO:0000256" key="1">
    <source>
        <dbReference type="ARBA" id="ARBA00004651"/>
    </source>
</evidence>
<sequence length="400" mass="42691">MKRSSLSLGVQVGLFTLIRVLINTSYRMVYPFFSFFQGGLGVSVAAFSWVLTLRSFSGVVGPLLAPLTDRYGRRPAMLAGMGLFVLGSGMVALFPRYLSFLIGLFLMASAYQIFLPAMQAFLGDRVPYAGRGRVMGLTELGWSLSFILGIPAVGWLVERVRLWWVPFGFFALGGILLLGALLWVVPRDPPGERHSAAMSRLQIRGLLRAPHVLTGLAMGLALTSANEMVNLVFGLWLESRFALQLAALGAASMVIGASELLGEGISALWVDRLGKQRAVAVGVVLNSLAAVALFLLGRTVAGALIGLFFFYLTFEFALVSFLPLMSGTFPAMRATVMAGTIAAFSLGRAVGALLGPLTYQVGFGLNLGVAILFNTLALLGLRQVHVAEPSHALDGLGGED</sequence>
<dbReference type="EMBL" id="LGKO01000002">
    <property type="protein sequence ID" value="KPL83791.1"/>
    <property type="molecule type" value="Genomic_DNA"/>
</dbReference>
<evidence type="ECO:0000313" key="8">
    <source>
        <dbReference type="EMBL" id="KPL83791.1"/>
    </source>
</evidence>
<evidence type="ECO:0000256" key="6">
    <source>
        <dbReference type="SAM" id="Phobius"/>
    </source>
</evidence>
<reference evidence="8 9" key="1">
    <citation type="submission" date="2015-07" db="EMBL/GenBank/DDBJ databases">
        <title>Whole genome sequence of Thermanaerothrix daxensis DSM 23592.</title>
        <authorList>
            <person name="Hemp J."/>
            <person name="Ward L.M."/>
            <person name="Pace L.A."/>
            <person name="Fischer W.W."/>
        </authorList>
    </citation>
    <scope>NUCLEOTIDE SEQUENCE [LARGE SCALE GENOMIC DNA]</scope>
    <source>
        <strain evidence="8 9">GNS-1</strain>
    </source>
</reference>
<keyword evidence="4 6" id="KW-1133">Transmembrane helix</keyword>
<evidence type="ECO:0000256" key="3">
    <source>
        <dbReference type="ARBA" id="ARBA00022692"/>
    </source>
</evidence>
<dbReference type="AlphaFoldDB" id="A0A0P6Y3Y6"/>
<feature type="transmembrane region" description="Helical" evidence="6">
    <location>
        <begin position="76"/>
        <end position="94"/>
    </location>
</feature>
<dbReference type="InterPro" id="IPR011701">
    <property type="entry name" value="MFS"/>
</dbReference>
<feature type="transmembrane region" description="Helical" evidence="6">
    <location>
        <begin position="245"/>
        <end position="270"/>
    </location>
</feature>
<evidence type="ECO:0000256" key="5">
    <source>
        <dbReference type="ARBA" id="ARBA00023136"/>
    </source>
</evidence>
<evidence type="ECO:0000259" key="7">
    <source>
        <dbReference type="PROSITE" id="PS50850"/>
    </source>
</evidence>
<feature type="transmembrane region" description="Helical" evidence="6">
    <location>
        <begin position="336"/>
        <end position="355"/>
    </location>
</feature>
<dbReference type="RefSeq" id="WP_054520174.1">
    <property type="nucleotide sequence ID" value="NZ_LGKO01000002.1"/>
</dbReference>
<protein>
    <recommendedName>
        <fullName evidence="7">Major facilitator superfamily (MFS) profile domain-containing protein</fullName>
    </recommendedName>
</protein>
<dbReference type="STRING" id="869279.SE15_00595"/>
<feature type="transmembrane region" description="Helical" evidence="6">
    <location>
        <begin position="206"/>
        <end position="225"/>
    </location>
</feature>
<comment type="subcellular location">
    <subcellularLocation>
        <location evidence="1">Cell membrane</location>
        <topology evidence="1">Multi-pass membrane protein</topology>
    </subcellularLocation>
</comment>
<name>A0A0P6Y3Y6_9CHLR</name>
<feature type="transmembrane region" description="Helical" evidence="6">
    <location>
        <begin position="303"/>
        <end position="324"/>
    </location>
</feature>
<keyword evidence="3 6" id="KW-0812">Transmembrane</keyword>
<feature type="transmembrane region" description="Helical" evidence="6">
    <location>
        <begin position="134"/>
        <end position="157"/>
    </location>
</feature>
<comment type="caution">
    <text evidence="8">The sequence shown here is derived from an EMBL/GenBank/DDBJ whole genome shotgun (WGS) entry which is preliminary data.</text>
</comment>
<dbReference type="GO" id="GO:0022857">
    <property type="term" value="F:transmembrane transporter activity"/>
    <property type="evidence" value="ECO:0007669"/>
    <property type="project" value="InterPro"/>
</dbReference>
<proteinExistence type="predicted"/>
<feature type="transmembrane region" description="Helical" evidence="6">
    <location>
        <begin position="163"/>
        <end position="185"/>
    </location>
</feature>
<keyword evidence="5 6" id="KW-0472">Membrane</keyword>
<keyword evidence="9" id="KW-1185">Reference proteome</keyword>
<keyword evidence="2" id="KW-1003">Cell membrane</keyword>
<evidence type="ECO:0000313" key="9">
    <source>
        <dbReference type="Proteomes" id="UP000050544"/>
    </source>
</evidence>
<feature type="transmembrane region" description="Helical" evidence="6">
    <location>
        <begin position="361"/>
        <end position="381"/>
    </location>
</feature>
<dbReference type="Gene3D" id="1.20.1250.20">
    <property type="entry name" value="MFS general substrate transporter like domains"/>
    <property type="match status" value="1"/>
</dbReference>
<feature type="transmembrane region" description="Helical" evidence="6">
    <location>
        <begin position="100"/>
        <end position="122"/>
    </location>
</feature>
<organism evidence="8 9">
    <name type="scientific">Thermanaerothrix daxensis</name>
    <dbReference type="NCBI Taxonomy" id="869279"/>
    <lineage>
        <taxon>Bacteria</taxon>
        <taxon>Bacillati</taxon>
        <taxon>Chloroflexota</taxon>
        <taxon>Anaerolineae</taxon>
        <taxon>Anaerolineales</taxon>
        <taxon>Anaerolineaceae</taxon>
        <taxon>Thermanaerothrix</taxon>
    </lineage>
</organism>
<accession>A0A0P6Y3Y6</accession>
<dbReference type="PANTHER" id="PTHR43124">
    <property type="entry name" value="PURINE EFFLUX PUMP PBUE"/>
    <property type="match status" value="1"/>
</dbReference>
<dbReference type="PANTHER" id="PTHR43124:SF3">
    <property type="entry name" value="CHLORAMPHENICOL EFFLUX PUMP RV0191"/>
    <property type="match status" value="1"/>
</dbReference>
<gene>
    <name evidence="8" type="ORF">SE15_00595</name>
</gene>